<dbReference type="SMART" id="SM00388">
    <property type="entry name" value="HisKA"/>
    <property type="match status" value="1"/>
</dbReference>
<dbReference type="SUPFAM" id="SSF47413">
    <property type="entry name" value="lambda repressor-like DNA-binding domains"/>
    <property type="match status" value="1"/>
</dbReference>
<dbReference type="PROSITE" id="PS50943">
    <property type="entry name" value="HTH_CROC1"/>
    <property type="match status" value="1"/>
</dbReference>
<feature type="domain" description="PAC" evidence="17">
    <location>
        <begin position="157"/>
        <end position="209"/>
    </location>
</feature>
<comment type="catalytic activity">
    <reaction evidence="1">
        <text>ATP + protein L-histidine = ADP + protein N-phospho-L-histidine.</text>
        <dbReference type="EC" id="2.7.13.3"/>
    </reaction>
</comment>
<feature type="domain" description="PAS" evidence="16">
    <location>
        <begin position="379"/>
        <end position="451"/>
    </location>
</feature>
<dbReference type="CDD" id="cd17546">
    <property type="entry name" value="REC_hyHK_CKI1_RcsC-like"/>
    <property type="match status" value="1"/>
</dbReference>
<dbReference type="InterPro" id="IPR000014">
    <property type="entry name" value="PAS"/>
</dbReference>
<dbReference type="PANTHER" id="PTHR43047:SF72">
    <property type="entry name" value="OSMOSENSING HISTIDINE PROTEIN KINASE SLN1"/>
    <property type="match status" value="1"/>
</dbReference>
<dbReference type="InterPro" id="IPR010982">
    <property type="entry name" value="Lambda_DNA-bd_dom_sf"/>
</dbReference>
<dbReference type="AlphaFoldDB" id="A0A7M3MFX0"/>
<evidence type="ECO:0000259" key="15">
    <source>
        <dbReference type="PROSITE" id="PS50110"/>
    </source>
</evidence>
<evidence type="ECO:0000256" key="10">
    <source>
        <dbReference type="ARBA" id="ARBA00022989"/>
    </source>
</evidence>
<evidence type="ECO:0000256" key="2">
    <source>
        <dbReference type="ARBA" id="ARBA00004370"/>
    </source>
</evidence>
<dbReference type="SUPFAM" id="SSF55874">
    <property type="entry name" value="ATPase domain of HSP90 chaperone/DNA topoisomerase II/histidine kinase"/>
    <property type="match status" value="1"/>
</dbReference>
<evidence type="ECO:0000256" key="11">
    <source>
        <dbReference type="ARBA" id="ARBA00023136"/>
    </source>
</evidence>
<dbReference type="InterPro" id="IPR003661">
    <property type="entry name" value="HisK_dim/P_dom"/>
</dbReference>
<comment type="caution">
    <text evidence="19">The sequence shown here is derived from an EMBL/GenBank/DDBJ whole genome shotgun (WGS) entry which is preliminary data.</text>
</comment>
<evidence type="ECO:0000256" key="9">
    <source>
        <dbReference type="ARBA" id="ARBA00022840"/>
    </source>
</evidence>
<dbReference type="SUPFAM" id="SSF52172">
    <property type="entry name" value="CheY-like"/>
    <property type="match status" value="1"/>
</dbReference>
<feature type="domain" description="HTH cro/C1-type" evidence="18">
    <location>
        <begin position="10"/>
        <end position="64"/>
    </location>
</feature>
<dbReference type="NCBIfam" id="TIGR00229">
    <property type="entry name" value="sensory_box"/>
    <property type="match status" value="2"/>
</dbReference>
<evidence type="ECO:0000256" key="5">
    <source>
        <dbReference type="ARBA" id="ARBA00022679"/>
    </source>
</evidence>
<keyword evidence="5" id="KW-0808">Transferase</keyword>
<keyword evidence="6" id="KW-0812">Transmembrane</keyword>
<dbReference type="FunFam" id="3.30.565.10:FF:000010">
    <property type="entry name" value="Sensor histidine kinase RcsC"/>
    <property type="match status" value="1"/>
</dbReference>
<dbReference type="SUPFAM" id="SSF55785">
    <property type="entry name" value="PYP-like sensor domain (PAS domain)"/>
    <property type="match status" value="3"/>
</dbReference>
<dbReference type="GO" id="GO:0005524">
    <property type="term" value="F:ATP binding"/>
    <property type="evidence" value="ECO:0007669"/>
    <property type="project" value="UniProtKB-KW"/>
</dbReference>
<dbReference type="InterPro" id="IPR003594">
    <property type="entry name" value="HATPase_dom"/>
</dbReference>
<dbReference type="EMBL" id="QMIE01000005">
    <property type="protein sequence ID" value="TVM17941.1"/>
    <property type="molecule type" value="Genomic_DNA"/>
</dbReference>
<dbReference type="InterPro" id="IPR000700">
    <property type="entry name" value="PAS-assoc_C"/>
</dbReference>
<dbReference type="Pfam" id="PF00512">
    <property type="entry name" value="HisKA"/>
    <property type="match status" value="1"/>
</dbReference>
<evidence type="ECO:0000256" key="7">
    <source>
        <dbReference type="ARBA" id="ARBA00022741"/>
    </source>
</evidence>
<evidence type="ECO:0000256" key="12">
    <source>
        <dbReference type="PROSITE-ProRule" id="PRU00169"/>
    </source>
</evidence>
<keyword evidence="10" id="KW-1133">Transmembrane helix</keyword>
<evidence type="ECO:0000256" key="1">
    <source>
        <dbReference type="ARBA" id="ARBA00000085"/>
    </source>
</evidence>
<dbReference type="CDD" id="cd16922">
    <property type="entry name" value="HATPase_EvgS-ArcB-TorS-like"/>
    <property type="match status" value="1"/>
</dbReference>
<name>A0A7M3MFX0_9BACT</name>
<keyword evidence="11" id="KW-0472">Membrane</keyword>
<keyword evidence="7" id="KW-0547">Nucleotide-binding</keyword>
<dbReference type="PROSITE" id="PS50109">
    <property type="entry name" value="HIS_KIN"/>
    <property type="match status" value="1"/>
</dbReference>
<dbReference type="CDD" id="cd00130">
    <property type="entry name" value="PAS"/>
    <property type="match status" value="1"/>
</dbReference>
<proteinExistence type="predicted"/>
<evidence type="ECO:0000313" key="20">
    <source>
        <dbReference type="Proteomes" id="UP000448292"/>
    </source>
</evidence>
<dbReference type="InterPro" id="IPR001789">
    <property type="entry name" value="Sig_transdc_resp-reg_receiver"/>
</dbReference>
<evidence type="ECO:0000259" key="14">
    <source>
        <dbReference type="PROSITE" id="PS50109"/>
    </source>
</evidence>
<dbReference type="Gene3D" id="3.30.565.10">
    <property type="entry name" value="Histidine kinase-like ATPase, C-terminal domain"/>
    <property type="match status" value="1"/>
</dbReference>
<dbReference type="Pfam" id="PF01381">
    <property type="entry name" value="HTH_3"/>
    <property type="match status" value="1"/>
</dbReference>
<dbReference type="InterPro" id="IPR013655">
    <property type="entry name" value="PAS_fold_3"/>
</dbReference>
<feature type="domain" description="Histidine kinase" evidence="14">
    <location>
        <begin position="524"/>
        <end position="746"/>
    </location>
</feature>
<dbReference type="Pfam" id="PF00072">
    <property type="entry name" value="Response_reg"/>
    <property type="match status" value="1"/>
</dbReference>
<dbReference type="Pfam" id="PF08447">
    <property type="entry name" value="PAS_3"/>
    <property type="match status" value="3"/>
</dbReference>
<evidence type="ECO:0000256" key="6">
    <source>
        <dbReference type="ARBA" id="ARBA00022692"/>
    </source>
</evidence>
<gene>
    <name evidence="19" type="ORF">DPQ33_07475</name>
</gene>
<dbReference type="RefSeq" id="WP_144302594.1">
    <property type="nucleotide sequence ID" value="NZ_QMIE01000005.1"/>
</dbReference>
<dbReference type="InterPro" id="IPR035965">
    <property type="entry name" value="PAS-like_dom_sf"/>
</dbReference>
<evidence type="ECO:0000256" key="8">
    <source>
        <dbReference type="ARBA" id="ARBA00022777"/>
    </source>
</evidence>
<feature type="modified residue" description="4-aspartylphosphate" evidence="12">
    <location>
        <position position="818"/>
    </location>
</feature>
<dbReference type="InterPro" id="IPR004358">
    <property type="entry name" value="Sig_transdc_His_kin-like_C"/>
</dbReference>
<dbReference type="InterPro" id="IPR001387">
    <property type="entry name" value="Cro/C1-type_HTH"/>
</dbReference>
<keyword evidence="13" id="KW-0175">Coiled coil</keyword>
<evidence type="ECO:0000259" key="16">
    <source>
        <dbReference type="PROSITE" id="PS50112"/>
    </source>
</evidence>
<keyword evidence="20" id="KW-1185">Reference proteome</keyword>
<feature type="coiled-coil region" evidence="13">
    <location>
        <begin position="490"/>
        <end position="517"/>
    </location>
</feature>
<dbReference type="SMART" id="SM00448">
    <property type="entry name" value="REC"/>
    <property type="match status" value="1"/>
</dbReference>
<sequence>MFEHAFGKRLRSLRKLNGYTQEQLSALLGITPEHLSNIERGKATPSFKLIEKLSHAFGTEPANLFLFPPAGADDLLEESESGEFPQDYRLYITDAAFWEYDVAADVYTWSDGLYQMFGVSRQSFTPGWEGFSKHIPPSDMRVVASCWSDLLAGRSVGPFSFRVRHIQNGVRFLIAKAEQVYDAEGNLAFLRGVTIDYTEQKNLEDALRRLQQTLEYQVQNRTRELHSMITVLGEEIADRKRAEEEAWRLSQRLSLAMEIAAVGMWEYDRSTGRLRLEESLVRALGYSPGEVEAPLAFWEERIHPDDRAMHRDARDAHFRGETDRYEATFRMRNAFGEWRWFHLIGRLSTPESSTAPVTIIGTFQNVTAMKEAELERARSEERFRDLVENIREIFWIAEPNYTTPYVSPHFEQIFQMDAAELAQDSGAFLKRVHPEDRERVKAADERLWTKEGEYDVTYRIVLPGDEVRWIHARAFPVHAEDGSIGRIVGVAEDVTAMETMNRQLEQAKTEAEQGSLAKSRFIANMSHEIRTPLTGILALLQLLTHSKLDSEQQEFVALAMSSGEYLLEIINDVLDISRIEAERMDLARTEFSPRELAQSVVSLFQPLIRQREVELRTSFDDALPARFIGDPARIKQILFNLVGNAFKFTRAGQVTISFSQEGELDDGFRMVLVEVSDTGPGIPDDKLAHIFDSFTQIADPANARPIGTGLGLAIVKSLASLMHGAVEVESAVGAGSTFRVRLPLQVAPDSASSTDSDMSAANNAGRSLRVLVAEDDPVNQKALRRMLEILGHQPVCASNGSEAIDMLRENEIDLLLLDIRMPEVNGCEVAQRIRDGALGDGLCNLPIVAVTASAMHEEQERILAAGVDHFLTKPFSIEELRSILERVAA</sequence>
<keyword evidence="4 12" id="KW-0597">Phosphoprotein</keyword>
<feature type="domain" description="PAS" evidence="16">
    <location>
        <begin position="249"/>
        <end position="321"/>
    </location>
</feature>
<feature type="domain" description="Response regulatory" evidence="15">
    <location>
        <begin position="769"/>
        <end position="888"/>
    </location>
</feature>
<dbReference type="SUPFAM" id="SSF47384">
    <property type="entry name" value="Homodimeric domain of signal transducing histidine kinase"/>
    <property type="match status" value="1"/>
</dbReference>
<dbReference type="Pfam" id="PF02518">
    <property type="entry name" value="HATPase_c"/>
    <property type="match status" value="1"/>
</dbReference>
<dbReference type="InterPro" id="IPR005467">
    <property type="entry name" value="His_kinase_dom"/>
</dbReference>
<dbReference type="PROSITE" id="PS50112">
    <property type="entry name" value="PAS"/>
    <property type="match status" value="2"/>
</dbReference>
<dbReference type="PROSITE" id="PS50110">
    <property type="entry name" value="RESPONSE_REGULATORY"/>
    <property type="match status" value="1"/>
</dbReference>
<dbReference type="InterPro" id="IPR036890">
    <property type="entry name" value="HATPase_C_sf"/>
</dbReference>
<dbReference type="GO" id="GO:0005886">
    <property type="term" value="C:plasma membrane"/>
    <property type="evidence" value="ECO:0007669"/>
    <property type="project" value="TreeGrafter"/>
</dbReference>
<accession>A0A7M3MFX0</accession>
<protein>
    <recommendedName>
        <fullName evidence="3">histidine kinase</fullName>
        <ecNumber evidence="3">2.7.13.3</ecNumber>
    </recommendedName>
</protein>
<dbReference type="SMART" id="SM00530">
    <property type="entry name" value="HTH_XRE"/>
    <property type="match status" value="1"/>
</dbReference>
<dbReference type="PRINTS" id="PR00344">
    <property type="entry name" value="BCTRLSENSOR"/>
</dbReference>
<dbReference type="InterPro" id="IPR011006">
    <property type="entry name" value="CheY-like_superfamily"/>
</dbReference>
<evidence type="ECO:0000259" key="18">
    <source>
        <dbReference type="PROSITE" id="PS50943"/>
    </source>
</evidence>
<evidence type="ECO:0000259" key="17">
    <source>
        <dbReference type="PROSITE" id="PS50113"/>
    </source>
</evidence>
<evidence type="ECO:0000256" key="4">
    <source>
        <dbReference type="ARBA" id="ARBA00022553"/>
    </source>
</evidence>
<dbReference type="Gene3D" id="1.10.287.130">
    <property type="match status" value="1"/>
</dbReference>
<evidence type="ECO:0000313" key="19">
    <source>
        <dbReference type="EMBL" id="TVM17941.1"/>
    </source>
</evidence>
<dbReference type="FunFam" id="1.10.287.130:FF:000004">
    <property type="entry name" value="Ethylene receptor 1"/>
    <property type="match status" value="1"/>
</dbReference>
<dbReference type="CDD" id="cd00093">
    <property type="entry name" value="HTH_XRE"/>
    <property type="match status" value="1"/>
</dbReference>
<dbReference type="CDD" id="cd00082">
    <property type="entry name" value="HisKA"/>
    <property type="match status" value="1"/>
</dbReference>
<dbReference type="PANTHER" id="PTHR43047">
    <property type="entry name" value="TWO-COMPONENT HISTIDINE PROTEIN KINASE"/>
    <property type="match status" value="1"/>
</dbReference>
<comment type="subcellular location">
    <subcellularLocation>
        <location evidence="2">Membrane</location>
    </subcellularLocation>
</comment>
<dbReference type="Gene3D" id="3.30.450.20">
    <property type="entry name" value="PAS domain"/>
    <property type="match status" value="3"/>
</dbReference>
<dbReference type="SMART" id="SM00086">
    <property type="entry name" value="PAC"/>
    <property type="match status" value="2"/>
</dbReference>
<evidence type="ECO:0000256" key="13">
    <source>
        <dbReference type="SAM" id="Coils"/>
    </source>
</evidence>
<dbReference type="PROSITE" id="PS50113">
    <property type="entry name" value="PAC"/>
    <property type="match status" value="2"/>
</dbReference>
<dbReference type="SMART" id="SM00387">
    <property type="entry name" value="HATPase_c"/>
    <property type="match status" value="1"/>
</dbReference>
<reference evidence="19 20" key="1">
    <citation type="submission" date="2018-06" db="EMBL/GenBank/DDBJ databases">
        <title>Complete genome of Desulfovibrio indonesiensis P37SLT.</title>
        <authorList>
            <person name="Crispim J.S."/>
            <person name="Vidigal P.M.P."/>
            <person name="Silva L.C.F."/>
            <person name="Laguardia C.N."/>
            <person name="Araujo L.C."/>
            <person name="Dias R.S."/>
            <person name="Sousa M.P."/>
            <person name="Paula S.O."/>
            <person name="Silva C."/>
        </authorList>
    </citation>
    <scope>NUCLEOTIDE SEQUENCE [LARGE SCALE GENOMIC DNA]</scope>
    <source>
        <strain evidence="19 20">P37SLT</strain>
    </source>
</reference>
<keyword evidence="9" id="KW-0067">ATP-binding</keyword>
<dbReference type="Gene3D" id="3.40.50.2300">
    <property type="match status" value="1"/>
</dbReference>
<dbReference type="Proteomes" id="UP000448292">
    <property type="component" value="Unassembled WGS sequence"/>
</dbReference>
<dbReference type="SMART" id="SM00091">
    <property type="entry name" value="PAS"/>
    <property type="match status" value="2"/>
</dbReference>
<evidence type="ECO:0000256" key="3">
    <source>
        <dbReference type="ARBA" id="ARBA00012438"/>
    </source>
</evidence>
<organism evidence="19 20">
    <name type="scientific">Oceanidesulfovibrio indonesiensis</name>
    <dbReference type="NCBI Taxonomy" id="54767"/>
    <lineage>
        <taxon>Bacteria</taxon>
        <taxon>Pseudomonadati</taxon>
        <taxon>Thermodesulfobacteriota</taxon>
        <taxon>Desulfovibrionia</taxon>
        <taxon>Desulfovibrionales</taxon>
        <taxon>Desulfovibrionaceae</taxon>
        <taxon>Oceanidesulfovibrio</taxon>
    </lineage>
</organism>
<dbReference type="EC" id="2.7.13.3" evidence="3"/>
<dbReference type="OrthoDB" id="5469143at2"/>
<dbReference type="GO" id="GO:0003677">
    <property type="term" value="F:DNA binding"/>
    <property type="evidence" value="ECO:0007669"/>
    <property type="project" value="InterPro"/>
</dbReference>
<keyword evidence="8" id="KW-0418">Kinase</keyword>
<dbReference type="Gene3D" id="1.10.260.40">
    <property type="entry name" value="lambda repressor-like DNA-binding domains"/>
    <property type="match status" value="1"/>
</dbReference>
<feature type="domain" description="PAC" evidence="17">
    <location>
        <begin position="454"/>
        <end position="506"/>
    </location>
</feature>
<dbReference type="InterPro" id="IPR001610">
    <property type="entry name" value="PAC"/>
</dbReference>
<dbReference type="GO" id="GO:0000155">
    <property type="term" value="F:phosphorelay sensor kinase activity"/>
    <property type="evidence" value="ECO:0007669"/>
    <property type="project" value="InterPro"/>
</dbReference>
<dbReference type="InterPro" id="IPR036097">
    <property type="entry name" value="HisK_dim/P_sf"/>
</dbReference>
<dbReference type="GO" id="GO:0009927">
    <property type="term" value="F:histidine phosphotransfer kinase activity"/>
    <property type="evidence" value="ECO:0007669"/>
    <property type="project" value="TreeGrafter"/>
</dbReference>